<dbReference type="SUPFAM" id="SSF51735">
    <property type="entry name" value="NAD(P)-binding Rossmann-fold domains"/>
    <property type="match status" value="1"/>
</dbReference>
<evidence type="ECO:0000256" key="7">
    <source>
        <dbReference type="ARBA" id="ARBA00022857"/>
    </source>
</evidence>
<dbReference type="EMBL" id="CP127247">
    <property type="protein sequence ID" value="WIY26561.1"/>
    <property type="molecule type" value="Genomic_DNA"/>
</dbReference>
<proteinExistence type="inferred from homology"/>
<dbReference type="InterPro" id="IPR013752">
    <property type="entry name" value="KPA_reductase"/>
</dbReference>
<dbReference type="SUPFAM" id="SSF48179">
    <property type="entry name" value="6-phosphogluconate dehydrogenase C-terminal domain-like"/>
    <property type="match status" value="1"/>
</dbReference>
<reference evidence="13 14" key="1">
    <citation type="submission" date="2023-06" db="EMBL/GenBank/DDBJ databases">
        <title>Parasedimentitalea psychrophila sp. nov., a psychrophilic bacterium isolated from deep-sea sediment.</title>
        <authorList>
            <person name="Li A."/>
        </authorList>
    </citation>
    <scope>NUCLEOTIDE SEQUENCE [LARGE SCALE GENOMIC DNA]</scope>
    <source>
        <strain evidence="13 14">QS115</strain>
    </source>
</reference>
<dbReference type="AlphaFoldDB" id="A0A9Y2L0Q4"/>
<evidence type="ECO:0000256" key="2">
    <source>
        <dbReference type="ARBA" id="ARBA00004994"/>
    </source>
</evidence>
<feature type="domain" description="Ketopantoate reductase N-terminal" evidence="11">
    <location>
        <begin position="3"/>
        <end position="171"/>
    </location>
</feature>
<dbReference type="FunFam" id="3.40.50.720:FF:000307">
    <property type="entry name" value="2-dehydropantoate 2-reductase"/>
    <property type="match status" value="1"/>
</dbReference>
<dbReference type="InterPro" id="IPR013328">
    <property type="entry name" value="6PGD_dom2"/>
</dbReference>
<protein>
    <recommendedName>
        <fullName evidence="5">2-dehydropantoate 2-reductase</fullName>
        <ecNumber evidence="4">1.1.1.169</ecNumber>
    </recommendedName>
    <alternativeName>
        <fullName evidence="9">Ketopantoate reductase</fullName>
    </alternativeName>
</protein>
<dbReference type="Pfam" id="PF08546">
    <property type="entry name" value="ApbA_C"/>
    <property type="match status" value="1"/>
</dbReference>
<evidence type="ECO:0000256" key="6">
    <source>
        <dbReference type="ARBA" id="ARBA00022655"/>
    </source>
</evidence>
<dbReference type="GO" id="GO:0005737">
    <property type="term" value="C:cytoplasm"/>
    <property type="evidence" value="ECO:0007669"/>
    <property type="project" value="TreeGrafter"/>
</dbReference>
<evidence type="ECO:0000259" key="11">
    <source>
        <dbReference type="Pfam" id="PF02558"/>
    </source>
</evidence>
<dbReference type="EC" id="1.1.1.169" evidence="4"/>
<comment type="function">
    <text evidence="1">Catalyzes the NADPH-dependent reduction of ketopantoate into pantoic acid.</text>
</comment>
<comment type="similarity">
    <text evidence="3">Belongs to the ketopantoate reductase family.</text>
</comment>
<dbReference type="GO" id="GO:0015940">
    <property type="term" value="P:pantothenate biosynthetic process"/>
    <property type="evidence" value="ECO:0007669"/>
    <property type="project" value="UniProtKB-KW"/>
</dbReference>
<dbReference type="InterPro" id="IPR008927">
    <property type="entry name" value="6-PGluconate_DH-like_C_sf"/>
</dbReference>
<evidence type="ECO:0000256" key="3">
    <source>
        <dbReference type="ARBA" id="ARBA00007870"/>
    </source>
</evidence>
<dbReference type="InterPro" id="IPR051402">
    <property type="entry name" value="KPR-Related"/>
</dbReference>
<organism evidence="13 14">
    <name type="scientific">Parasedimentitalea psychrophila</name>
    <dbReference type="NCBI Taxonomy" id="2997337"/>
    <lineage>
        <taxon>Bacteria</taxon>
        <taxon>Pseudomonadati</taxon>
        <taxon>Pseudomonadota</taxon>
        <taxon>Alphaproteobacteria</taxon>
        <taxon>Rhodobacterales</taxon>
        <taxon>Paracoccaceae</taxon>
        <taxon>Parasedimentitalea</taxon>
    </lineage>
</organism>
<evidence type="ECO:0000313" key="14">
    <source>
        <dbReference type="Proteomes" id="UP001238334"/>
    </source>
</evidence>
<dbReference type="InterPro" id="IPR013332">
    <property type="entry name" value="KPR_N"/>
</dbReference>
<keyword evidence="6" id="KW-0566">Pantothenate biosynthesis</keyword>
<comment type="catalytic activity">
    <reaction evidence="10">
        <text>(R)-pantoate + NADP(+) = 2-dehydropantoate + NADPH + H(+)</text>
        <dbReference type="Rhea" id="RHEA:16233"/>
        <dbReference type="ChEBI" id="CHEBI:11561"/>
        <dbReference type="ChEBI" id="CHEBI:15378"/>
        <dbReference type="ChEBI" id="CHEBI:15980"/>
        <dbReference type="ChEBI" id="CHEBI:57783"/>
        <dbReference type="ChEBI" id="CHEBI:58349"/>
        <dbReference type="EC" id="1.1.1.169"/>
    </reaction>
</comment>
<dbReference type="NCBIfam" id="NF005089">
    <property type="entry name" value="PRK06522.1-4"/>
    <property type="match status" value="1"/>
</dbReference>
<dbReference type="Gene3D" id="3.40.50.720">
    <property type="entry name" value="NAD(P)-binding Rossmann-like Domain"/>
    <property type="match status" value="1"/>
</dbReference>
<dbReference type="FunFam" id="1.10.1040.10:FF:000017">
    <property type="entry name" value="2-dehydropantoate 2-reductase"/>
    <property type="match status" value="1"/>
</dbReference>
<evidence type="ECO:0000313" key="13">
    <source>
        <dbReference type="EMBL" id="WIY26561.1"/>
    </source>
</evidence>
<accession>A0A9Y2L0Q4</accession>
<evidence type="ECO:0000259" key="12">
    <source>
        <dbReference type="Pfam" id="PF08546"/>
    </source>
</evidence>
<dbReference type="KEGG" id="ppso:QPJ95_06495"/>
<evidence type="ECO:0000256" key="1">
    <source>
        <dbReference type="ARBA" id="ARBA00002919"/>
    </source>
</evidence>
<dbReference type="RefSeq" id="WP_270917705.1">
    <property type="nucleotide sequence ID" value="NZ_CP127247.1"/>
</dbReference>
<dbReference type="InterPro" id="IPR036291">
    <property type="entry name" value="NAD(P)-bd_dom_sf"/>
</dbReference>
<dbReference type="Gene3D" id="1.10.1040.10">
    <property type="entry name" value="N-(1-d-carboxylethyl)-l-norvaline Dehydrogenase, domain 2"/>
    <property type="match status" value="1"/>
</dbReference>
<keyword evidence="14" id="KW-1185">Reference proteome</keyword>
<dbReference type="GO" id="GO:0008677">
    <property type="term" value="F:2-dehydropantoate 2-reductase activity"/>
    <property type="evidence" value="ECO:0007669"/>
    <property type="project" value="UniProtKB-EC"/>
</dbReference>
<sequence>MKICIFGAGAVGGYLATRCHLGGAETSVIARGQNLAAIRSAGLRVQTPEGALMAPVAATEDPRELGPQDVVIVAVKAPALAGVARAIGPLLGPGTAVVFAMNGIPWWYFYRHGGNLDGTQLATIDPERAVWEAVGPERALGCVVYSASEVVSPGVVRLAQANSRLVIGEPDGTVSARATAVADVLTGGGLATSVTGDIRDVIWSKLQNNVASGLMAILTQCTVDQITARPSCEAAMRGLLAEIIAVAEALGRAPSRDIDKVVAHMQALAHKPSILQDLEQGRKMEIESLYTIILRLAEMVGVATPKLDLMVTLASLRAEAAGLNDFSSQH</sequence>
<evidence type="ECO:0000256" key="9">
    <source>
        <dbReference type="ARBA" id="ARBA00032024"/>
    </source>
</evidence>
<evidence type="ECO:0000256" key="5">
    <source>
        <dbReference type="ARBA" id="ARBA00019465"/>
    </source>
</evidence>
<evidence type="ECO:0000256" key="10">
    <source>
        <dbReference type="ARBA" id="ARBA00048793"/>
    </source>
</evidence>
<dbReference type="Pfam" id="PF02558">
    <property type="entry name" value="ApbA"/>
    <property type="match status" value="1"/>
</dbReference>
<dbReference type="PANTHER" id="PTHR21708:SF45">
    <property type="entry name" value="2-DEHYDROPANTOATE 2-REDUCTASE"/>
    <property type="match status" value="1"/>
</dbReference>
<comment type="pathway">
    <text evidence="2">Cofactor biosynthesis; (R)-pantothenate biosynthesis; (R)-pantoate from 3-methyl-2-oxobutanoate: step 2/2.</text>
</comment>
<keyword evidence="7" id="KW-0521">NADP</keyword>
<gene>
    <name evidence="13" type="ORF">QPJ95_06495</name>
</gene>
<feature type="domain" description="Ketopantoate reductase C-terminal" evidence="12">
    <location>
        <begin position="197"/>
        <end position="315"/>
    </location>
</feature>
<evidence type="ECO:0000256" key="4">
    <source>
        <dbReference type="ARBA" id="ARBA00013014"/>
    </source>
</evidence>
<evidence type="ECO:0000256" key="8">
    <source>
        <dbReference type="ARBA" id="ARBA00023002"/>
    </source>
</evidence>
<dbReference type="PANTHER" id="PTHR21708">
    <property type="entry name" value="PROBABLE 2-DEHYDROPANTOATE 2-REDUCTASE"/>
    <property type="match status" value="1"/>
</dbReference>
<dbReference type="Proteomes" id="UP001238334">
    <property type="component" value="Chromosome"/>
</dbReference>
<name>A0A9Y2L0Q4_9RHOB</name>
<keyword evidence="8 13" id="KW-0560">Oxidoreductase</keyword>